<keyword evidence="3" id="KW-1185">Reference proteome</keyword>
<organism evidence="2 3">
    <name type="scientific">Neonectria magnoliae</name>
    <dbReference type="NCBI Taxonomy" id="2732573"/>
    <lineage>
        <taxon>Eukaryota</taxon>
        <taxon>Fungi</taxon>
        <taxon>Dikarya</taxon>
        <taxon>Ascomycota</taxon>
        <taxon>Pezizomycotina</taxon>
        <taxon>Sordariomycetes</taxon>
        <taxon>Hypocreomycetidae</taxon>
        <taxon>Hypocreales</taxon>
        <taxon>Nectriaceae</taxon>
        <taxon>Neonectria</taxon>
    </lineage>
</organism>
<protein>
    <recommendedName>
        <fullName evidence="4">BZIP domain-containing protein</fullName>
    </recommendedName>
</protein>
<dbReference type="Proteomes" id="UP001498421">
    <property type="component" value="Unassembled WGS sequence"/>
</dbReference>
<name>A0ABR1I7G4_9HYPO</name>
<evidence type="ECO:0000313" key="2">
    <source>
        <dbReference type="EMBL" id="KAK7429495.1"/>
    </source>
</evidence>
<gene>
    <name evidence="2" type="ORF">QQZ08_004088</name>
</gene>
<comment type="caution">
    <text evidence="2">The sequence shown here is derived from an EMBL/GenBank/DDBJ whole genome shotgun (WGS) entry which is preliminary data.</text>
</comment>
<evidence type="ECO:0008006" key="4">
    <source>
        <dbReference type="Google" id="ProtNLM"/>
    </source>
</evidence>
<feature type="region of interest" description="Disordered" evidence="1">
    <location>
        <begin position="55"/>
        <end position="81"/>
    </location>
</feature>
<reference evidence="2 3" key="1">
    <citation type="journal article" date="2025" name="Microbiol. Resour. Announc.">
        <title>Draft genome sequences for Neonectria magnoliae and Neonectria punicea, canker pathogens of Liriodendron tulipifera and Acer saccharum in West Virginia.</title>
        <authorList>
            <person name="Petronek H.M."/>
            <person name="Kasson M.T."/>
            <person name="Metheny A.M."/>
            <person name="Stauder C.M."/>
            <person name="Lovett B."/>
            <person name="Lynch S.C."/>
            <person name="Garnas J.R."/>
            <person name="Kasson L.R."/>
            <person name="Stajich J.E."/>
        </authorList>
    </citation>
    <scope>NUCLEOTIDE SEQUENCE [LARGE SCALE GENOMIC DNA]</scope>
    <source>
        <strain evidence="2 3">NRRL 64651</strain>
    </source>
</reference>
<feature type="compositionally biased region" description="Low complexity" evidence="1">
    <location>
        <begin position="228"/>
        <end position="244"/>
    </location>
</feature>
<evidence type="ECO:0000313" key="3">
    <source>
        <dbReference type="Proteomes" id="UP001498421"/>
    </source>
</evidence>
<proteinExistence type="predicted"/>
<dbReference type="EMBL" id="JAZAVK010000029">
    <property type="protein sequence ID" value="KAK7429495.1"/>
    <property type="molecule type" value="Genomic_DNA"/>
</dbReference>
<accession>A0ABR1I7G4</accession>
<evidence type="ECO:0000256" key="1">
    <source>
        <dbReference type="SAM" id="MobiDB-lite"/>
    </source>
</evidence>
<feature type="region of interest" description="Disordered" evidence="1">
    <location>
        <begin position="226"/>
        <end position="261"/>
    </location>
</feature>
<sequence>MFDDLVHPSITITITITSSTPTKASLVSLRKRTTDEQPSCPPPALMPKRYLDVGPMNPSMNPDALRRKTQRSHEQNQERAYVAASRRADRSIEARVQSARMASQVHKARTGKALRVSEEIVMKDEMYEEEDDGFPRSCHMLGPHLQTSSADMNSRVDAYLKSRVSMAHMVSATERDWRDNDINRQFAQCFPSADQNISERWATPRFSISQARQPASDVQAMHYAPRHSLSSASSNDDSLSSSALTPESAPSPATPQLPSAPAFENAVAPSSFVDYASEGSPFTAELPLEAKMLMTGGADRHGPFDPAMYCQQWDTALTNSYEVPKCANADDELDAGQNFYFDGLDAVNWDPVPPLNSNSADELSWNTFINDSAWSNDQQSATDRTFS</sequence>